<feature type="domain" description="Pectinesterase inhibitor" evidence="3">
    <location>
        <begin position="32"/>
        <end position="196"/>
    </location>
</feature>
<dbReference type="PANTHER" id="PTHR31080">
    <property type="entry name" value="PECTINESTERASE INHIBITOR-LIKE"/>
    <property type="match status" value="1"/>
</dbReference>
<dbReference type="AlphaFoldDB" id="A0A830CKV8"/>
<feature type="signal peptide" evidence="2">
    <location>
        <begin position="1"/>
        <end position="22"/>
    </location>
</feature>
<dbReference type="EMBL" id="BMAC01000506">
    <property type="protein sequence ID" value="GFP97898.1"/>
    <property type="molecule type" value="Genomic_DNA"/>
</dbReference>
<accession>A0A830CKV8</accession>
<organism evidence="4 5">
    <name type="scientific">Phtheirospermum japonicum</name>
    <dbReference type="NCBI Taxonomy" id="374723"/>
    <lineage>
        <taxon>Eukaryota</taxon>
        <taxon>Viridiplantae</taxon>
        <taxon>Streptophyta</taxon>
        <taxon>Embryophyta</taxon>
        <taxon>Tracheophyta</taxon>
        <taxon>Spermatophyta</taxon>
        <taxon>Magnoliopsida</taxon>
        <taxon>eudicotyledons</taxon>
        <taxon>Gunneridae</taxon>
        <taxon>Pentapetalae</taxon>
        <taxon>asterids</taxon>
        <taxon>lamiids</taxon>
        <taxon>Lamiales</taxon>
        <taxon>Orobanchaceae</taxon>
        <taxon>Orobanchaceae incertae sedis</taxon>
        <taxon>Phtheirospermum</taxon>
    </lineage>
</organism>
<comment type="caution">
    <text evidence="4">The sequence shown here is derived from an EMBL/GenBank/DDBJ whole genome shotgun (WGS) entry which is preliminary data.</text>
</comment>
<dbReference type="GO" id="GO:0004857">
    <property type="term" value="F:enzyme inhibitor activity"/>
    <property type="evidence" value="ECO:0007669"/>
    <property type="project" value="InterPro"/>
</dbReference>
<evidence type="ECO:0000256" key="2">
    <source>
        <dbReference type="SAM" id="SignalP"/>
    </source>
</evidence>
<dbReference type="Proteomes" id="UP000653305">
    <property type="component" value="Unassembled WGS sequence"/>
</dbReference>
<evidence type="ECO:0000313" key="5">
    <source>
        <dbReference type="Proteomes" id="UP000653305"/>
    </source>
</evidence>
<dbReference type="PANTHER" id="PTHR31080:SF12">
    <property type="entry name" value="PLANT INVERTASE_PECTIN METHYLESTERASE INHIBITOR"/>
    <property type="match status" value="1"/>
</dbReference>
<feature type="chain" id="PRO_5032506279" evidence="2">
    <location>
        <begin position="23"/>
        <end position="214"/>
    </location>
</feature>
<dbReference type="NCBIfam" id="TIGR01614">
    <property type="entry name" value="PME_inhib"/>
    <property type="match status" value="1"/>
</dbReference>
<dbReference type="SUPFAM" id="SSF101148">
    <property type="entry name" value="Plant invertase/pectin methylesterase inhibitor"/>
    <property type="match status" value="1"/>
</dbReference>
<keyword evidence="1 2" id="KW-0732">Signal</keyword>
<dbReference type="OrthoDB" id="1430376at2759"/>
<evidence type="ECO:0000256" key="1">
    <source>
        <dbReference type="ARBA" id="ARBA00022729"/>
    </source>
</evidence>
<evidence type="ECO:0000313" key="4">
    <source>
        <dbReference type="EMBL" id="GFP97898.1"/>
    </source>
</evidence>
<dbReference type="Gene3D" id="1.20.140.40">
    <property type="entry name" value="Invertase/pectin methylesterase inhibitor family protein"/>
    <property type="match status" value="1"/>
</dbReference>
<dbReference type="InterPro" id="IPR006501">
    <property type="entry name" value="Pectinesterase_inhib_dom"/>
</dbReference>
<gene>
    <name evidence="4" type="ORF">PHJA_001933900</name>
</gene>
<dbReference type="InterPro" id="IPR035513">
    <property type="entry name" value="Invertase/methylesterase_inhib"/>
</dbReference>
<dbReference type="CDD" id="cd15798">
    <property type="entry name" value="PMEI-like_3"/>
    <property type="match status" value="1"/>
</dbReference>
<reference evidence="4" key="1">
    <citation type="submission" date="2020-07" db="EMBL/GenBank/DDBJ databases">
        <title>Ethylene signaling mediates host invasion by parasitic plants.</title>
        <authorList>
            <person name="Yoshida S."/>
        </authorList>
    </citation>
    <scope>NUCLEOTIDE SEQUENCE</scope>
    <source>
        <strain evidence="4">Okayama</strain>
    </source>
</reference>
<dbReference type="SMART" id="SM00856">
    <property type="entry name" value="PMEI"/>
    <property type="match status" value="1"/>
</dbReference>
<protein>
    <submittedName>
        <fullName evidence="4">21 kDa protein</fullName>
    </submittedName>
</protein>
<sequence>MAQIHRLFCFLFSLLILTLVRADHTVVHRRSRARAFIEFQCQTTLYPGLCVRTLSYYARDFTTTLSHKQLAQIALKVTIARAESTRAYVTWVAKGLNPTKAKDYQAIRQCLDQISDGVDLLTNCIKETQKIKERGAGSRDFPWRASNVQTWMSTALTDASMCINGFPGRSIGGKTKAMIKAKVLNLQQVTSNALALFNSFAARYRLSHVKKPKV</sequence>
<dbReference type="InterPro" id="IPR051955">
    <property type="entry name" value="PME_Inhibitor"/>
</dbReference>
<proteinExistence type="predicted"/>
<evidence type="ECO:0000259" key="3">
    <source>
        <dbReference type="SMART" id="SM00856"/>
    </source>
</evidence>
<keyword evidence="5" id="KW-1185">Reference proteome</keyword>
<name>A0A830CKV8_9LAMI</name>
<dbReference type="Pfam" id="PF04043">
    <property type="entry name" value="PMEI"/>
    <property type="match status" value="1"/>
</dbReference>